<dbReference type="EMBL" id="CAJHJT010000001">
    <property type="protein sequence ID" value="CAD6993686.1"/>
    <property type="molecule type" value="Genomic_DNA"/>
</dbReference>
<protein>
    <submittedName>
        <fullName evidence="1">(Mediterranean fruit fly) hypothetical protein</fullName>
    </submittedName>
</protein>
<sequence>VDAGVGAASGAYRQCKAARHTTPRHADEVKTSTCQPQPICIGAVVGGDVLFAFFNWESKSHT</sequence>
<gene>
    <name evidence="1" type="ORF">CCAP1982_LOCUS2492</name>
</gene>
<evidence type="ECO:0000313" key="2">
    <source>
        <dbReference type="Proteomes" id="UP000606786"/>
    </source>
</evidence>
<comment type="caution">
    <text evidence="1">The sequence shown here is derived from an EMBL/GenBank/DDBJ whole genome shotgun (WGS) entry which is preliminary data.</text>
</comment>
<feature type="non-terminal residue" evidence="1">
    <location>
        <position position="1"/>
    </location>
</feature>
<proteinExistence type="predicted"/>
<accession>A0A811U679</accession>
<dbReference type="Proteomes" id="UP000606786">
    <property type="component" value="Unassembled WGS sequence"/>
</dbReference>
<keyword evidence="2" id="KW-1185">Reference proteome</keyword>
<name>A0A811U679_CERCA</name>
<organism evidence="1 2">
    <name type="scientific">Ceratitis capitata</name>
    <name type="common">Mediterranean fruit fly</name>
    <name type="synonym">Tephritis capitata</name>
    <dbReference type="NCBI Taxonomy" id="7213"/>
    <lineage>
        <taxon>Eukaryota</taxon>
        <taxon>Metazoa</taxon>
        <taxon>Ecdysozoa</taxon>
        <taxon>Arthropoda</taxon>
        <taxon>Hexapoda</taxon>
        <taxon>Insecta</taxon>
        <taxon>Pterygota</taxon>
        <taxon>Neoptera</taxon>
        <taxon>Endopterygota</taxon>
        <taxon>Diptera</taxon>
        <taxon>Brachycera</taxon>
        <taxon>Muscomorpha</taxon>
        <taxon>Tephritoidea</taxon>
        <taxon>Tephritidae</taxon>
        <taxon>Ceratitis</taxon>
        <taxon>Ceratitis</taxon>
    </lineage>
</organism>
<reference evidence="1" key="1">
    <citation type="submission" date="2020-11" db="EMBL/GenBank/DDBJ databases">
        <authorList>
            <person name="Whitehead M."/>
        </authorList>
    </citation>
    <scope>NUCLEOTIDE SEQUENCE</scope>
    <source>
        <strain evidence="1">EGII</strain>
    </source>
</reference>
<evidence type="ECO:0000313" key="1">
    <source>
        <dbReference type="EMBL" id="CAD6993686.1"/>
    </source>
</evidence>
<dbReference type="AlphaFoldDB" id="A0A811U679"/>